<name>A0A2W1G193_9PLEO</name>
<evidence type="ECO:0000256" key="1">
    <source>
        <dbReference type="SAM" id="MobiDB-lite"/>
    </source>
</evidence>
<reference evidence="2 3" key="1">
    <citation type="journal article" date="2018" name="BMC Genomics">
        <title>Comparative genomics of the wheat fungal pathogen Pyrenophora tritici-repentis reveals chromosomal variations and genome plasticity.</title>
        <authorList>
            <person name="Moolhuijzen P."/>
            <person name="See P.T."/>
            <person name="Hane J.K."/>
            <person name="Shi G."/>
            <person name="Liu Z."/>
            <person name="Oliver R.P."/>
            <person name="Moffat C.S."/>
        </authorList>
    </citation>
    <scope>NUCLEOTIDE SEQUENCE [LARGE SCALE GENOMIC DNA]</scope>
    <source>
        <strain evidence="2">M4</strain>
    </source>
</reference>
<dbReference type="KEGG" id="ptrr:6349361"/>
<evidence type="ECO:0000313" key="3">
    <source>
        <dbReference type="Proteomes" id="UP000245464"/>
    </source>
</evidence>
<evidence type="ECO:0000313" key="2">
    <source>
        <dbReference type="EMBL" id="KAF7568740.1"/>
    </source>
</evidence>
<feature type="region of interest" description="Disordered" evidence="1">
    <location>
        <begin position="1"/>
        <end position="108"/>
    </location>
</feature>
<dbReference type="EMBL" id="NQIK02000007">
    <property type="protein sequence ID" value="KAF7568740.1"/>
    <property type="molecule type" value="Genomic_DNA"/>
</dbReference>
<accession>A0A2W1G193</accession>
<dbReference type="Proteomes" id="UP000245464">
    <property type="component" value="Chromosome 7"/>
</dbReference>
<dbReference type="AlphaFoldDB" id="A0A2W1G193"/>
<protein>
    <submittedName>
        <fullName evidence="2">Uncharacterized protein</fullName>
    </submittedName>
</protein>
<comment type="caution">
    <text evidence="2">The sequence shown here is derived from an EMBL/GenBank/DDBJ whole genome shotgun (WGS) entry which is preliminary data.</text>
</comment>
<feature type="compositionally biased region" description="Polar residues" evidence="1">
    <location>
        <begin position="1"/>
        <end position="25"/>
    </location>
</feature>
<organism evidence="2 3">
    <name type="scientific">Pyrenophora tritici-repentis</name>
    <dbReference type="NCBI Taxonomy" id="45151"/>
    <lineage>
        <taxon>Eukaryota</taxon>
        <taxon>Fungi</taxon>
        <taxon>Dikarya</taxon>
        <taxon>Ascomycota</taxon>
        <taxon>Pezizomycotina</taxon>
        <taxon>Dothideomycetes</taxon>
        <taxon>Pleosporomycetidae</taxon>
        <taxon>Pleosporales</taxon>
        <taxon>Pleosporineae</taxon>
        <taxon>Pleosporaceae</taxon>
        <taxon>Pyrenophora</taxon>
    </lineage>
</organism>
<sequence length="108" mass="11390">MSSLTTQESSNTQPPNPANPGSSQKDTSKGDPSVPFKTGVSTTPSGLSNSVDKTSYGQQNTCGTSEQRRGEDITQNTRQEYEGTGSLGMKTGSESLIDSVERSVRGEL</sequence>
<dbReference type="RefSeq" id="XP_065961127.1">
    <property type="nucleotide sequence ID" value="XM_066109135.1"/>
</dbReference>
<dbReference type="GeneID" id="6349361"/>
<feature type="compositionally biased region" description="Polar residues" evidence="1">
    <location>
        <begin position="39"/>
        <end position="65"/>
    </location>
</feature>
<gene>
    <name evidence="2" type="ORF">PtrM4_133530</name>
</gene>
<feature type="compositionally biased region" description="Basic and acidic residues" evidence="1">
    <location>
        <begin position="99"/>
        <end position="108"/>
    </location>
</feature>
<proteinExistence type="predicted"/>